<dbReference type="SUPFAM" id="SSF51161">
    <property type="entry name" value="Trimeric LpxA-like enzymes"/>
    <property type="match status" value="1"/>
</dbReference>
<reference evidence="1 2" key="1">
    <citation type="submission" date="2019-11" db="EMBL/GenBank/DDBJ databases">
        <authorList>
            <person name="He Y."/>
        </authorList>
    </citation>
    <scope>NUCLEOTIDE SEQUENCE [LARGE SCALE GENOMIC DNA]</scope>
    <source>
        <strain evidence="1 2">SCSIO 58843</strain>
    </source>
</reference>
<dbReference type="CDD" id="cd04645">
    <property type="entry name" value="LbH_gamma_CA_like"/>
    <property type="match status" value="1"/>
</dbReference>
<protein>
    <submittedName>
        <fullName evidence="1">Gamma carbonic anhydrase family protein</fullName>
    </submittedName>
</protein>
<keyword evidence="2" id="KW-1185">Reference proteome</keyword>
<dbReference type="RefSeq" id="WP_153760027.1">
    <property type="nucleotide sequence ID" value="NZ_CP045851.1"/>
</dbReference>
<sequence>MPVYALGDVEPRIDPTAYVHPDAVVIGDVTIGGESSIWPGAVLRGDDGGIVVGERTSVQDGTVVHTTAHAPTRIGSDCVVGHMVHLEGCIVHDGSLVGSGSVVLHLAEVHTGAIVGANAVVPNGMVVPSGAMALGVPAKIRPDAVDPLQISMGVEFYVARGKRYAAELRRLD</sequence>
<accession>A0A5Q2RMW8</accession>
<gene>
    <name evidence="1" type="ORF">GH723_12895</name>
</gene>
<dbReference type="EMBL" id="CP045851">
    <property type="protein sequence ID" value="QGG95921.1"/>
    <property type="molecule type" value="Genomic_DNA"/>
</dbReference>
<dbReference type="AlphaFoldDB" id="A0A5Q2RMW8"/>
<dbReference type="InterPro" id="IPR050484">
    <property type="entry name" value="Transf_Hexapept/Carb_Anhydrase"/>
</dbReference>
<dbReference type="KEGG" id="atq:GH723_12895"/>
<proteinExistence type="predicted"/>
<dbReference type="InterPro" id="IPR047324">
    <property type="entry name" value="LbH_gamma_CA-like"/>
</dbReference>
<organism evidence="1 2">
    <name type="scientific">Actinomarinicola tropica</name>
    <dbReference type="NCBI Taxonomy" id="2789776"/>
    <lineage>
        <taxon>Bacteria</taxon>
        <taxon>Bacillati</taxon>
        <taxon>Actinomycetota</taxon>
        <taxon>Acidimicrobiia</taxon>
        <taxon>Acidimicrobiales</taxon>
        <taxon>Iamiaceae</taxon>
        <taxon>Actinomarinicola</taxon>
    </lineage>
</organism>
<evidence type="ECO:0000313" key="1">
    <source>
        <dbReference type="EMBL" id="QGG95921.1"/>
    </source>
</evidence>
<name>A0A5Q2RMW8_9ACTN</name>
<dbReference type="Gene3D" id="2.160.10.10">
    <property type="entry name" value="Hexapeptide repeat proteins"/>
    <property type="match status" value="1"/>
</dbReference>
<dbReference type="PANTHER" id="PTHR13061">
    <property type="entry name" value="DYNACTIN SUBUNIT P25"/>
    <property type="match status" value="1"/>
</dbReference>
<dbReference type="InterPro" id="IPR011004">
    <property type="entry name" value="Trimer_LpxA-like_sf"/>
</dbReference>
<evidence type="ECO:0000313" key="2">
    <source>
        <dbReference type="Proteomes" id="UP000334019"/>
    </source>
</evidence>
<dbReference type="PANTHER" id="PTHR13061:SF29">
    <property type="entry name" value="GAMMA CARBONIC ANHYDRASE-LIKE 1, MITOCHONDRIAL-RELATED"/>
    <property type="match status" value="1"/>
</dbReference>
<dbReference type="Proteomes" id="UP000334019">
    <property type="component" value="Chromosome"/>
</dbReference>